<dbReference type="HOGENOM" id="CLU_000384_22_1_1"/>
<accession>A0A0C3PER0</accession>
<dbReference type="Gene3D" id="3.30.420.10">
    <property type="entry name" value="Ribonuclease H-like superfamily/Ribonuclease H"/>
    <property type="match status" value="1"/>
</dbReference>
<protein>
    <recommendedName>
        <fullName evidence="3">Integrase catalytic domain-containing protein</fullName>
    </recommendedName>
</protein>
<evidence type="ECO:0008006" key="3">
    <source>
        <dbReference type="Google" id="ProtNLM"/>
    </source>
</evidence>
<dbReference type="InterPro" id="IPR036397">
    <property type="entry name" value="RNaseH_sf"/>
</dbReference>
<reference evidence="1 2" key="1">
    <citation type="journal article" date="2014" name="PLoS Genet.">
        <title>Analysis of the Phlebiopsis gigantea genome, transcriptome and secretome provides insight into its pioneer colonization strategies of wood.</title>
        <authorList>
            <person name="Hori C."/>
            <person name="Ishida T."/>
            <person name="Igarashi K."/>
            <person name="Samejima M."/>
            <person name="Suzuki H."/>
            <person name="Master E."/>
            <person name="Ferreira P."/>
            <person name="Ruiz-Duenas F.J."/>
            <person name="Held B."/>
            <person name="Canessa P."/>
            <person name="Larrondo L.F."/>
            <person name="Schmoll M."/>
            <person name="Druzhinina I.S."/>
            <person name="Kubicek C.P."/>
            <person name="Gaskell J.A."/>
            <person name="Kersten P."/>
            <person name="St John F."/>
            <person name="Glasner J."/>
            <person name="Sabat G."/>
            <person name="Splinter BonDurant S."/>
            <person name="Syed K."/>
            <person name="Yadav J."/>
            <person name="Mgbeahuruike A.C."/>
            <person name="Kovalchuk A."/>
            <person name="Asiegbu F.O."/>
            <person name="Lackner G."/>
            <person name="Hoffmeister D."/>
            <person name="Rencoret J."/>
            <person name="Gutierrez A."/>
            <person name="Sun H."/>
            <person name="Lindquist E."/>
            <person name="Barry K."/>
            <person name="Riley R."/>
            <person name="Grigoriev I.V."/>
            <person name="Henrissat B."/>
            <person name="Kues U."/>
            <person name="Berka R.M."/>
            <person name="Martinez A.T."/>
            <person name="Covert S.F."/>
            <person name="Blanchette R.A."/>
            <person name="Cullen D."/>
        </authorList>
    </citation>
    <scope>NUCLEOTIDE SEQUENCE [LARGE SCALE GENOMIC DNA]</scope>
    <source>
        <strain evidence="1 2">11061_1 CR5-6</strain>
    </source>
</reference>
<dbReference type="OrthoDB" id="446925at2759"/>
<keyword evidence="2" id="KW-1185">Reference proteome</keyword>
<dbReference type="Proteomes" id="UP000053257">
    <property type="component" value="Unassembled WGS sequence"/>
</dbReference>
<dbReference type="InterPro" id="IPR012337">
    <property type="entry name" value="RNaseH-like_sf"/>
</dbReference>
<name>A0A0C3PER0_PHLG1</name>
<organism evidence="1 2">
    <name type="scientific">Phlebiopsis gigantea (strain 11061_1 CR5-6)</name>
    <name type="common">White-rot fungus</name>
    <name type="synonym">Peniophora gigantea</name>
    <dbReference type="NCBI Taxonomy" id="745531"/>
    <lineage>
        <taxon>Eukaryota</taxon>
        <taxon>Fungi</taxon>
        <taxon>Dikarya</taxon>
        <taxon>Basidiomycota</taxon>
        <taxon>Agaricomycotina</taxon>
        <taxon>Agaricomycetes</taxon>
        <taxon>Polyporales</taxon>
        <taxon>Phanerochaetaceae</taxon>
        <taxon>Phlebiopsis</taxon>
    </lineage>
</organism>
<dbReference type="SUPFAM" id="SSF53098">
    <property type="entry name" value="Ribonuclease H-like"/>
    <property type="match status" value="1"/>
</dbReference>
<evidence type="ECO:0000313" key="1">
    <source>
        <dbReference type="EMBL" id="KIP03978.1"/>
    </source>
</evidence>
<dbReference type="GO" id="GO:0003676">
    <property type="term" value="F:nucleic acid binding"/>
    <property type="evidence" value="ECO:0007669"/>
    <property type="project" value="InterPro"/>
</dbReference>
<feature type="non-terminal residue" evidence="1">
    <location>
        <position position="1"/>
    </location>
</feature>
<dbReference type="STRING" id="745531.A0A0C3PER0"/>
<gene>
    <name evidence="1" type="ORF">PHLGIDRAFT_76699</name>
</gene>
<dbReference type="AlphaFoldDB" id="A0A0C3PER0"/>
<dbReference type="EMBL" id="KN840591">
    <property type="protein sequence ID" value="KIP03978.1"/>
    <property type="molecule type" value="Genomic_DNA"/>
</dbReference>
<evidence type="ECO:0000313" key="2">
    <source>
        <dbReference type="Proteomes" id="UP000053257"/>
    </source>
</evidence>
<proteinExistence type="predicted"/>
<sequence>VEVPITISTPATLFVKVYVDVMHMPTVQRLTCIVAAKDDLAWVELINKYHILHIKISAYSSKANKVVERGHFIICEAIVKLCEGHINKWPDFMAHAFFANNTTVQWQIGYSPYFLVHGVDPVLPFDLTKASFLIQGFIEKMSTSNLLTLHIRQLEKHDKNANQSVTDFRKSARHSA</sequence>